<dbReference type="RefSeq" id="WP_071473208.1">
    <property type="nucleotide sequence ID" value="NZ_MDKE01000032.1"/>
</dbReference>
<keyword evidence="1" id="KW-0812">Transmembrane</keyword>
<keyword evidence="1" id="KW-0472">Membrane</keyword>
<dbReference type="AlphaFoldDB" id="A0A1J4QBP1"/>
<evidence type="ECO:0000313" key="2">
    <source>
        <dbReference type="EMBL" id="OIN07909.1"/>
    </source>
</evidence>
<name>A0A1J4QBP1_9GAMM</name>
<reference evidence="2 3" key="1">
    <citation type="submission" date="2016-07" db="EMBL/GenBank/DDBJ databases">
        <title>Draft Genome Sequence of Oceanisphaera psychrotolerans, isolated from coastal sediment samples.</title>
        <authorList>
            <person name="Zhuo S."/>
            <person name="Ruan Z."/>
        </authorList>
    </citation>
    <scope>NUCLEOTIDE SEQUENCE [LARGE SCALE GENOMIC DNA]</scope>
    <source>
        <strain evidence="2 3">LAM-WHM-ZC</strain>
    </source>
</reference>
<feature type="transmembrane region" description="Helical" evidence="1">
    <location>
        <begin position="88"/>
        <end position="110"/>
    </location>
</feature>
<sequence>MALLFRLRLVIFFMFLVALFYGLFRPTPPPDLFGDSDKYMHLVAFFCLGVSARFAFVRLPGAWVWGALLASAPLLEYLQHYFQPHRTFSWFDALANAGGVLLALGCWLLARWPGVRGKE</sequence>
<proteinExistence type="predicted"/>
<dbReference type="PANTHER" id="PTHR28008:SF1">
    <property type="entry name" value="DOMAIN PROTEIN, PUTATIVE (AFU_ORTHOLOGUE AFUA_3G10980)-RELATED"/>
    <property type="match status" value="1"/>
</dbReference>
<comment type="caution">
    <text evidence="2">The sequence shown here is derived from an EMBL/GenBank/DDBJ whole genome shotgun (WGS) entry which is preliminary data.</text>
</comment>
<keyword evidence="3" id="KW-1185">Reference proteome</keyword>
<evidence type="ECO:0000313" key="3">
    <source>
        <dbReference type="Proteomes" id="UP000243073"/>
    </source>
</evidence>
<feature type="transmembrane region" description="Helical" evidence="1">
    <location>
        <begin position="63"/>
        <end position="82"/>
    </location>
</feature>
<feature type="transmembrane region" description="Helical" evidence="1">
    <location>
        <begin position="39"/>
        <end position="56"/>
    </location>
</feature>
<dbReference type="STRING" id="1414654.BFR47_16245"/>
<dbReference type="PANTHER" id="PTHR28008">
    <property type="entry name" value="DOMAIN PROTEIN, PUTATIVE (AFU_ORTHOLOGUE AFUA_3G10980)-RELATED"/>
    <property type="match status" value="1"/>
</dbReference>
<feature type="transmembrane region" description="Helical" evidence="1">
    <location>
        <begin position="7"/>
        <end position="24"/>
    </location>
</feature>
<dbReference type="EMBL" id="MDKE01000032">
    <property type="protein sequence ID" value="OIN07909.1"/>
    <property type="molecule type" value="Genomic_DNA"/>
</dbReference>
<evidence type="ECO:0008006" key="4">
    <source>
        <dbReference type="Google" id="ProtNLM"/>
    </source>
</evidence>
<keyword evidence="1" id="KW-1133">Transmembrane helix</keyword>
<dbReference type="OrthoDB" id="6880939at2"/>
<dbReference type="Proteomes" id="UP000243073">
    <property type="component" value="Unassembled WGS sequence"/>
</dbReference>
<accession>A0A1J4QBP1</accession>
<protein>
    <recommendedName>
        <fullName evidence="4">VanZ-like domain-containing protein</fullName>
    </recommendedName>
</protein>
<evidence type="ECO:0000256" key="1">
    <source>
        <dbReference type="SAM" id="Phobius"/>
    </source>
</evidence>
<gene>
    <name evidence="2" type="ORF">BFR47_16245</name>
</gene>
<organism evidence="2 3">
    <name type="scientific">Oceanisphaera psychrotolerans</name>
    <dbReference type="NCBI Taxonomy" id="1414654"/>
    <lineage>
        <taxon>Bacteria</taxon>
        <taxon>Pseudomonadati</taxon>
        <taxon>Pseudomonadota</taxon>
        <taxon>Gammaproteobacteria</taxon>
        <taxon>Aeromonadales</taxon>
        <taxon>Aeromonadaceae</taxon>
        <taxon>Oceanisphaera</taxon>
    </lineage>
</organism>